<keyword evidence="2" id="KW-1185">Reference proteome</keyword>
<reference evidence="1" key="1">
    <citation type="submission" date="2023-04" db="EMBL/GenBank/DDBJ databases">
        <authorList>
            <person name="Vijverberg K."/>
            <person name="Xiong W."/>
            <person name="Schranz E."/>
        </authorList>
    </citation>
    <scope>NUCLEOTIDE SEQUENCE</scope>
</reference>
<name>A0AA35Y180_LACSI</name>
<gene>
    <name evidence="1" type="ORF">LSALG_LOCUS1811</name>
</gene>
<protein>
    <submittedName>
        <fullName evidence="1">Uncharacterized protein</fullName>
    </submittedName>
</protein>
<dbReference type="EMBL" id="OX465086">
    <property type="protein sequence ID" value="CAI9261000.1"/>
    <property type="molecule type" value="Genomic_DNA"/>
</dbReference>
<dbReference type="AlphaFoldDB" id="A0AA35Y180"/>
<accession>A0AA35Y180</accession>
<sequence>MVMVGRHTVALATAGAGGDDGRRWLLFCLFSFLFRRAPDEKGNGRATQVEEVFEWVLLSKTGIIGWWSYGGSRWQMVVKITITAVKVMVGYDRGRRSGLLRPAAGEPLCFPVVTQQQHHPWWWCFSVVQEDWKMDVGCEGKKFQRQQWDGDGGFGKTVVVIIVVLWWWPNLMNEREAVGGVRVEEGGFAWCSNGGELHLKYS</sequence>
<proteinExistence type="predicted"/>
<dbReference type="Proteomes" id="UP001177003">
    <property type="component" value="Chromosome 0"/>
</dbReference>
<evidence type="ECO:0000313" key="2">
    <source>
        <dbReference type="Proteomes" id="UP001177003"/>
    </source>
</evidence>
<organism evidence="1 2">
    <name type="scientific">Lactuca saligna</name>
    <name type="common">Willowleaf lettuce</name>
    <dbReference type="NCBI Taxonomy" id="75948"/>
    <lineage>
        <taxon>Eukaryota</taxon>
        <taxon>Viridiplantae</taxon>
        <taxon>Streptophyta</taxon>
        <taxon>Embryophyta</taxon>
        <taxon>Tracheophyta</taxon>
        <taxon>Spermatophyta</taxon>
        <taxon>Magnoliopsida</taxon>
        <taxon>eudicotyledons</taxon>
        <taxon>Gunneridae</taxon>
        <taxon>Pentapetalae</taxon>
        <taxon>asterids</taxon>
        <taxon>campanulids</taxon>
        <taxon>Asterales</taxon>
        <taxon>Asteraceae</taxon>
        <taxon>Cichorioideae</taxon>
        <taxon>Cichorieae</taxon>
        <taxon>Lactucinae</taxon>
        <taxon>Lactuca</taxon>
    </lineage>
</organism>
<evidence type="ECO:0000313" key="1">
    <source>
        <dbReference type="EMBL" id="CAI9261000.1"/>
    </source>
</evidence>